<dbReference type="OrthoDB" id="1684102at2759"/>
<evidence type="ECO:0000313" key="2">
    <source>
        <dbReference type="EMBL" id="ORZ04257.1"/>
    </source>
</evidence>
<reference evidence="2 3" key="1">
    <citation type="submission" date="2016-07" db="EMBL/GenBank/DDBJ databases">
        <title>Pervasive Adenine N6-methylation of Active Genes in Fungi.</title>
        <authorList>
            <consortium name="DOE Joint Genome Institute"/>
            <person name="Mondo S.J."/>
            <person name="Dannebaum R.O."/>
            <person name="Kuo R.C."/>
            <person name="Labutti K."/>
            <person name="Haridas S."/>
            <person name="Kuo A."/>
            <person name="Salamov A."/>
            <person name="Ahrendt S.R."/>
            <person name="Lipzen A."/>
            <person name="Sullivan W."/>
            <person name="Andreopoulos W.B."/>
            <person name="Clum A."/>
            <person name="Lindquist E."/>
            <person name="Daum C."/>
            <person name="Ramamoorthy G.K."/>
            <person name="Gryganskyi A."/>
            <person name="Culley D."/>
            <person name="Magnuson J.K."/>
            <person name="James T.Y."/>
            <person name="O'Malley M.A."/>
            <person name="Stajich J.E."/>
            <person name="Spatafora J.W."/>
            <person name="Visel A."/>
            <person name="Grigoriev I.V."/>
        </authorList>
    </citation>
    <scope>NUCLEOTIDE SEQUENCE [LARGE SCALE GENOMIC DNA]</scope>
    <source>
        <strain evidence="2 3">NRRL 1336</strain>
    </source>
</reference>
<organism evidence="2 3">
    <name type="scientific">Absidia repens</name>
    <dbReference type="NCBI Taxonomy" id="90262"/>
    <lineage>
        <taxon>Eukaryota</taxon>
        <taxon>Fungi</taxon>
        <taxon>Fungi incertae sedis</taxon>
        <taxon>Mucoromycota</taxon>
        <taxon>Mucoromycotina</taxon>
        <taxon>Mucoromycetes</taxon>
        <taxon>Mucorales</taxon>
        <taxon>Cunninghamellaceae</taxon>
        <taxon>Absidia</taxon>
    </lineage>
</organism>
<name>A0A1X2HWY3_9FUNG</name>
<feature type="region of interest" description="Disordered" evidence="1">
    <location>
        <begin position="1"/>
        <end position="20"/>
    </location>
</feature>
<feature type="compositionally biased region" description="Basic and acidic residues" evidence="1">
    <location>
        <begin position="406"/>
        <end position="422"/>
    </location>
</feature>
<accession>A0A1X2HWY3</accession>
<comment type="caution">
    <text evidence="2">The sequence shown here is derived from an EMBL/GenBank/DDBJ whole genome shotgun (WGS) entry which is preliminary data.</text>
</comment>
<gene>
    <name evidence="2" type="ORF">BCR42DRAFT_429349</name>
</gene>
<protein>
    <submittedName>
        <fullName evidence="2">Uncharacterized protein</fullName>
    </submittedName>
</protein>
<sequence length="630" mass="72508">MDFSRHHIPPTPSSSSFRDKLKFNTPVDVTERMLLLLTWLSTHRRAVIFACTLCICFIYLDILPTSDSSHQPGGDVGYNGQMNDLDMDYLPDDPDYHLQEIQATLSSSPHQGPEPMGSIFTKDMFAAPNYQDEEDSLIKPLTVIILRKSSRSGAIEHLVHQILNYPFFKEIFIYNTDSSSPLNKDMFTIPDIDSVKMQIINVSKNDRLNSLSRYTLCASMASYEYCYFQDDDIFDDADQNIVSTQTSTSYYWDTLYVNFLRYPSLIHGNVQSSRFIDHYRWRFHNRELKMHSGYIDLAFGAIVPRWKVQHFLTQLGKSGLGKDRLYEADAYFSIWSNQYPWLLDNPLKTSLPISVSSTGAKIEDMDLSSFLLDPNPHVGDTRRMIYDAARRLHRTLQNDLTPNPKDYVERSEEMPPIHQRDTRSSCANDRCLFITNIDPVSSEQLGMVPIFDKAKYTNPKDWDQALDEHLDLPSNDYWVLHGYHNAVDQRNDTCWMIKPNPRTNDYFGLITLGNGMPSRLVISTTTFTSLPDDPIDELFKISILRNENDWTPCKVVHYSTSNNPVATDISFDLNCSSDNMDIADENNNFKKDPIYDNQHLEKIHTIRVSFLKDLEKPFDVCGLTINSLSV</sequence>
<proteinExistence type="predicted"/>
<dbReference type="AlphaFoldDB" id="A0A1X2HWY3"/>
<dbReference type="EMBL" id="MCGE01000052">
    <property type="protein sequence ID" value="ORZ04257.1"/>
    <property type="molecule type" value="Genomic_DNA"/>
</dbReference>
<evidence type="ECO:0000313" key="3">
    <source>
        <dbReference type="Proteomes" id="UP000193560"/>
    </source>
</evidence>
<dbReference type="Proteomes" id="UP000193560">
    <property type="component" value="Unassembled WGS sequence"/>
</dbReference>
<keyword evidence="3" id="KW-1185">Reference proteome</keyword>
<evidence type="ECO:0000256" key="1">
    <source>
        <dbReference type="SAM" id="MobiDB-lite"/>
    </source>
</evidence>
<feature type="region of interest" description="Disordered" evidence="1">
    <location>
        <begin position="399"/>
        <end position="422"/>
    </location>
</feature>